<name>A0A4P5P5R6_9ENTE</name>
<proteinExistence type="predicted"/>
<dbReference type="Gene3D" id="3.30.70.20">
    <property type="match status" value="1"/>
</dbReference>
<dbReference type="PANTHER" id="PTHR39163:SF1">
    <property type="entry name" value="FERREDOXIN"/>
    <property type="match status" value="1"/>
</dbReference>
<evidence type="ECO:0000259" key="2">
    <source>
        <dbReference type="PROSITE" id="PS51379"/>
    </source>
</evidence>
<comment type="cofactor">
    <cofactor evidence="1">
        <name>[4Fe-4S] cluster</name>
        <dbReference type="ChEBI" id="CHEBI:49883"/>
    </cofactor>
</comment>
<dbReference type="AlphaFoldDB" id="A0A4P5P5R6"/>
<gene>
    <name evidence="3" type="primary">fer</name>
    <name evidence="3" type="ORF">NRIC_06770</name>
</gene>
<keyword evidence="4" id="KW-1185">Reference proteome</keyword>
<dbReference type="PROSITE" id="PS51379">
    <property type="entry name" value="4FE4S_FER_2"/>
    <property type="match status" value="1"/>
</dbReference>
<organism evidence="3 4">
    <name type="scientific">Enterococcus florum</name>
    <dbReference type="NCBI Taxonomy" id="2480627"/>
    <lineage>
        <taxon>Bacteria</taxon>
        <taxon>Bacillati</taxon>
        <taxon>Bacillota</taxon>
        <taxon>Bacilli</taxon>
        <taxon>Lactobacillales</taxon>
        <taxon>Enterococcaceae</taxon>
        <taxon>Enterococcus</taxon>
    </lineage>
</organism>
<evidence type="ECO:0000256" key="1">
    <source>
        <dbReference type="ARBA" id="ARBA00001966"/>
    </source>
</evidence>
<feature type="domain" description="4Fe-4S ferredoxin-type" evidence="2">
    <location>
        <begin position="1"/>
        <end position="29"/>
    </location>
</feature>
<dbReference type="OrthoDB" id="9801085at2"/>
<sequence>MKCEILPEQCIACGLCQTIAPSFFDYTDEGIVVFVGEAKAMQEFVPVSEEEHVLAATRRCPTRAILLHDSL</sequence>
<evidence type="ECO:0000313" key="4">
    <source>
        <dbReference type="Proteomes" id="UP000290567"/>
    </source>
</evidence>
<dbReference type="Pfam" id="PF13370">
    <property type="entry name" value="Fer4_13"/>
    <property type="match status" value="1"/>
</dbReference>
<dbReference type="Proteomes" id="UP000290567">
    <property type="component" value="Unassembled WGS sequence"/>
</dbReference>
<dbReference type="SUPFAM" id="SSF54862">
    <property type="entry name" value="4Fe-4S ferredoxins"/>
    <property type="match status" value="1"/>
</dbReference>
<reference evidence="4" key="1">
    <citation type="submission" date="2019-02" db="EMBL/GenBank/DDBJ databases">
        <title>Draft genome sequence of Enterococcus sp. Gos25-1.</title>
        <authorList>
            <person name="Tanaka N."/>
            <person name="Shiwa Y."/>
            <person name="Fujita N."/>
        </authorList>
    </citation>
    <scope>NUCLEOTIDE SEQUENCE [LARGE SCALE GENOMIC DNA]</scope>
    <source>
        <strain evidence="4">Gos25-1</strain>
    </source>
</reference>
<dbReference type="PANTHER" id="PTHR39163">
    <property type="entry name" value="FERREDOXIN"/>
    <property type="match status" value="1"/>
</dbReference>
<protein>
    <submittedName>
        <fullName evidence="3">Ferredoxin</fullName>
    </submittedName>
</protein>
<dbReference type="InterPro" id="IPR052395">
    <property type="entry name" value="ET_Ferredoxin"/>
</dbReference>
<dbReference type="EMBL" id="BJCC01000006">
    <property type="protein sequence ID" value="GCF92786.1"/>
    <property type="molecule type" value="Genomic_DNA"/>
</dbReference>
<accession>A0A4P5P5R6</accession>
<evidence type="ECO:0000313" key="3">
    <source>
        <dbReference type="EMBL" id="GCF92786.1"/>
    </source>
</evidence>
<dbReference type="InterPro" id="IPR017896">
    <property type="entry name" value="4Fe4S_Fe-S-bd"/>
</dbReference>
<dbReference type="RefSeq" id="WP_146621281.1">
    <property type="nucleotide sequence ID" value="NZ_BJCC01000006.1"/>
</dbReference>
<comment type="caution">
    <text evidence="3">The sequence shown here is derived from an EMBL/GenBank/DDBJ whole genome shotgun (WGS) entry which is preliminary data.</text>
</comment>